<feature type="region of interest" description="Disordered" evidence="6">
    <location>
        <begin position="1238"/>
        <end position="1269"/>
    </location>
</feature>
<feature type="compositionally biased region" description="Pro residues" evidence="6">
    <location>
        <begin position="2043"/>
        <end position="2064"/>
    </location>
</feature>
<evidence type="ECO:0000259" key="9">
    <source>
        <dbReference type="Pfam" id="PF13539"/>
    </source>
</evidence>
<dbReference type="InterPro" id="IPR015500">
    <property type="entry name" value="Peptidase_S8_subtilisin-rel"/>
</dbReference>
<feature type="region of interest" description="Disordered" evidence="6">
    <location>
        <begin position="898"/>
        <end position="940"/>
    </location>
</feature>
<evidence type="ECO:0000313" key="10">
    <source>
        <dbReference type="EMBL" id="AUT75538.1"/>
    </source>
</evidence>
<dbReference type="PROSITE" id="PS00138">
    <property type="entry name" value="SUBTILASE_SER"/>
    <property type="match status" value="1"/>
</dbReference>
<sequence>MEAALFELLAEGSPDDVVSVILRLDDTRGAPDGVTIVSRFGAIATCRLRRGAIPSVRMHPSVASMKAARIYGPAIDAQFEELYDDFDVQPQAGPGDQRRPDGDQIPSGEGIIVAHIDWGLDFTHPDFRFPDGSTRILALWDQSSPTDFRHVNRYGYGRIYEATEINSALRELNPYLALGYSPAKSDSGHGCHGTHTVGISCGNGRSGGPLGLAPDARIVFVELSTTSSEGPTLLGNSVAFLEALDFISATAQAADQIEREERAKGIRLARGNRPWDVRVAESWDATIPPVTDASLVESADAPVLAELRLSDLKPPKREATSRPFVINASIGRQAGQHDGKTLTEQGIDAFLLTAPGRAICQSAGNYFDRAAHSAGIVRPGRSETLGFRIMEGATVSTEVDLWYSGADRFDVAIGGPHGGAQVFAKVNEPVRIVLPDGREIGRLYHRIGDPNNGDNEVSVFLDPVAPAGDWEITLSGRAVSDGRFHAWIERTNASAAHRSRFHPDDVDKSTTLGTICNGFHTLAVGAYDAHDVDRPLARFSSCGPSRDGRWKPDLVAPGVRILAARSRQRDANGVVPLLTSMSGTSMAAPHATGTVALMFAASRRPLPIEETRALLLSSSDAGPPDAPWLDKMRLGCGYLNTVAAIEAVRQSAKLTSSVDSKGAAITKASNEDIATAIAVPDSTVESMREGVMNSPNLIDTVGAEGIETQSDATQSVDSELEFSATLESDFEAYDVAEMEHASETDNAEGLNWQKQGSSTSTGNDLRPNAWIPPQSQNPLSSTGLPLQVQLPLGGGAPALAMPVGGPFSALALSLPLVGGTADVPVPSGVASPGSPGTSQGVGDPSLPGWLQASQSDVLSDMDAIHELMESPDVAQELESRLDDAATVIAENSVTEAEALYAPEDRSRGVLETENADSTASSSHGVEGSSDSQSVLTESPQFSQAQIGDMLVSQARSLAGTDTAAGMPSSSQALELLFRKLGIDLLSEGPSSARPNAVTPTATACFNSMSRQPRPALWSAWQRSLNERSIVDLRIVAVPNEPVGHLVPMQGDLLFRVARAEGWGNVAVVATEGFFRGEDLALAGLQGEDSPVVQPGFYVHVVEPILKYRTANDKLARRLADISGRVLPDTMLARMVLKTGQDSEAQEVDDGAPKGGSTVALKKGSVGDRVKLAQKALNRVHSDLVALGLPGLSGCPLALDGKYDAKTEAAVTAFQQQLFNDPSKWDGIIGPETWTHLEPLSRDPVLPGSSQPVPGGPRRMRAAGGMPESVQDQTDYQLSLGEEGDRTVLRRGARGAAVADLQRRLNLLHVRLTVTGSAGLAECPLVEDGVFGTRTQNAVVSFQHLAFPERPKEWDGVVGARTWGELDRLGILPTPVPVPVPVPVPPAPTPQPPAAAKVAAGREVIATVPLLQNHRGTAPDLILRWNAMADLPTTVDVVVHFHGFSGHGAAMRLDADKEPRSGLDFANPEAAGEIGRQEPTLCILPRGNFYGGKTGSGYDFPALVAPGGLSRLIDFALARFAARIGAANVTKRRLILTAHSGGGAALLRVLADINPDEVEIFDALYSNAAPMVRWVTNRLQSQDAGSSLRVLYIPGTGTAAQSLSVQKAIQGILGSNDPRAARFRVEATHVAHGDIPRRFGWQLLRDAGADLPPAGHKPDVPTPPKPGPEPQPTAPALTQADVDRLSAITFGNAAEINAFFAATGASSVAAWFNANLGGRPPFVRAGGSAMRMPASPDALNRFNGFWDCISLAYDQPRITALEFASLLCIVLNETDGDFTSRVETSGPKQQGFTDAHGRHPGLAYFYDRILLHPPSQWKASYNRLKGNRTAGSLFNDEVFIRAHGQRGGASTLARRGDEFDGAWKAEYYPQDKQGTDEKAADTEFIRQTDFYKFRGRGVIQTTGRVHYTPIVNMVRTYGGTDPILVDKAKAWSAFSTDEAATSSSDDDWNQIFLSREVLARAVAFHAGSGSLNYRLMSRDISVLTDVPQVTSSGSRGAGRQGSIYFMGHRISGSSAYAAGTYRDRVLSILQAFASVAAGGKTQPSRPPSGPTPVPSQPQAVAPPSPEVARQQWNAHPRVHGWFGTFSRYGELAPVYASAGIGDAAAYLDANIVSLSFFGRRQDGHRDLVEPLRRAELAMQGQTVDPPITDFGCLVPRAIRGTTNRLSNHALGRAFDLNPVQNPRITQASDYVVIGAVVGADIRQEANPTVLQRASRAFQQGFTANWVAAQTKPEILAALNDRNTRNRLEGYARSGFCNLYVPLIDALIASGLRWGGAYHTSKDFMHFEIV</sequence>
<evidence type="ECO:0000256" key="2">
    <source>
        <dbReference type="ARBA" id="ARBA00022670"/>
    </source>
</evidence>
<feature type="domain" description="Peptidase S8/S53" evidence="7">
    <location>
        <begin position="520"/>
        <end position="621"/>
    </location>
</feature>
<evidence type="ECO:0000256" key="3">
    <source>
        <dbReference type="ARBA" id="ARBA00022801"/>
    </source>
</evidence>
<dbReference type="GO" id="GO:0006508">
    <property type="term" value="P:proteolysis"/>
    <property type="evidence" value="ECO:0007669"/>
    <property type="project" value="UniProtKB-KW"/>
</dbReference>
<dbReference type="InterPro" id="IPR000209">
    <property type="entry name" value="Peptidase_S8/S53_dom"/>
</dbReference>
<dbReference type="GeneID" id="55535461"/>
<feature type="compositionally biased region" description="Polar residues" evidence="6">
    <location>
        <begin position="773"/>
        <end position="782"/>
    </location>
</feature>
<feature type="compositionally biased region" description="Pro residues" evidence="6">
    <location>
        <begin position="1659"/>
        <end position="1672"/>
    </location>
</feature>
<comment type="similarity">
    <text evidence="1 5">Belongs to the peptidase S8 family.</text>
</comment>
<dbReference type="InterPro" id="IPR036366">
    <property type="entry name" value="PGBDSf"/>
</dbReference>
<dbReference type="InterPro" id="IPR002477">
    <property type="entry name" value="Peptidoglycan-bd-like"/>
</dbReference>
<gene>
    <name evidence="10" type="ORF">C2L64_44985</name>
</gene>
<feature type="region of interest" description="Disordered" evidence="6">
    <location>
        <begin position="1649"/>
        <end position="1674"/>
    </location>
</feature>
<evidence type="ECO:0000256" key="5">
    <source>
        <dbReference type="PROSITE-ProRule" id="PRU01240"/>
    </source>
</evidence>
<dbReference type="Pfam" id="PF00082">
    <property type="entry name" value="Peptidase_S8"/>
    <property type="match status" value="1"/>
</dbReference>
<dbReference type="InterPro" id="IPR039561">
    <property type="entry name" value="Peptidase_M15C"/>
</dbReference>
<dbReference type="KEGG" id="phs:C2L64_44985"/>
<evidence type="ECO:0000256" key="4">
    <source>
        <dbReference type="ARBA" id="ARBA00022825"/>
    </source>
</evidence>
<keyword evidence="2 5" id="KW-0645">Protease</keyword>
<keyword evidence="3 5" id="KW-0378">Hydrolase</keyword>
<evidence type="ECO:0000259" key="8">
    <source>
        <dbReference type="Pfam" id="PF01471"/>
    </source>
</evidence>
<keyword evidence="4 5" id="KW-0720">Serine protease</keyword>
<dbReference type="InterPro" id="IPR009045">
    <property type="entry name" value="Zn_M74/Hedgehog-like"/>
</dbReference>
<dbReference type="EMBL" id="CP026108">
    <property type="protein sequence ID" value="AUT75538.1"/>
    <property type="molecule type" value="Genomic_DNA"/>
</dbReference>
<evidence type="ECO:0000256" key="1">
    <source>
        <dbReference type="ARBA" id="ARBA00011073"/>
    </source>
</evidence>
<feature type="active site" description="Charge relay system" evidence="5">
    <location>
        <position position="585"/>
    </location>
</feature>
<dbReference type="Pfam" id="PF13539">
    <property type="entry name" value="Peptidase_M15_4"/>
    <property type="match status" value="1"/>
</dbReference>
<evidence type="ECO:0000259" key="7">
    <source>
        <dbReference type="Pfam" id="PF00082"/>
    </source>
</evidence>
<dbReference type="PANTHER" id="PTHR43806">
    <property type="entry name" value="PEPTIDASE S8"/>
    <property type="match status" value="1"/>
</dbReference>
<evidence type="ECO:0008006" key="12">
    <source>
        <dbReference type="Google" id="ProtNLM"/>
    </source>
</evidence>
<feature type="active site" description="Charge relay system" evidence="5">
    <location>
        <position position="192"/>
    </location>
</feature>
<dbReference type="PANTHER" id="PTHR43806:SF11">
    <property type="entry name" value="CEREVISIN-RELATED"/>
    <property type="match status" value="1"/>
</dbReference>
<feature type="domain" description="Peptidase M15C" evidence="9">
    <location>
        <begin position="2159"/>
        <end position="2287"/>
    </location>
</feature>
<dbReference type="InterPro" id="IPR050131">
    <property type="entry name" value="Peptidase_S8_subtilisin-like"/>
</dbReference>
<dbReference type="Gene3D" id="3.40.50.200">
    <property type="entry name" value="Peptidase S8/S53 domain"/>
    <property type="match status" value="1"/>
</dbReference>
<dbReference type="RefSeq" id="WP_103153858.1">
    <property type="nucleotide sequence ID" value="NZ_CP026108.1"/>
</dbReference>
<feature type="region of interest" description="Disordered" evidence="6">
    <location>
        <begin position="87"/>
        <end position="106"/>
    </location>
</feature>
<protein>
    <recommendedName>
        <fullName evidence="12">Peptidoglycan binding domain-containing protein</fullName>
    </recommendedName>
</protein>
<feature type="region of interest" description="Disordered" evidence="6">
    <location>
        <begin position="740"/>
        <end position="782"/>
    </location>
</feature>
<organism evidence="10 11">
    <name type="scientific">Paraburkholderia hospita</name>
    <dbReference type="NCBI Taxonomy" id="169430"/>
    <lineage>
        <taxon>Bacteria</taxon>
        <taxon>Pseudomonadati</taxon>
        <taxon>Pseudomonadota</taxon>
        <taxon>Betaproteobacteria</taxon>
        <taxon>Burkholderiales</taxon>
        <taxon>Burkholderiaceae</taxon>
        <taxon>Paraburkholderia</taxon>
    </lineage>
</organism>
<dbReference type="Proteomes" id="UP000236649">
    <property type="component" value="Chromosome 4"/>
</dbReference>
<dbReference type="SUPFAM" id="SSF55166">
    <property type="entry name" value="Hedgehog/DD-peptidase"/>
    <property type="match status" value="1"/>
</dbReference>
<dbReference type="Pfam" id="PF01471">
    <property type="entry name" value="PG_binding_1"/>
    <property type="match status" value="1"/>
</dbReference>
<proteinExistence type="inferred from homology"/>
<dbReference type="InterPro" id="IPR023828">
    <property type="entry name" value="Peptidase_S8_Ser-AS"/>
</dbReference>
<accession>A0AAN1JK51</accession>
<dbReference type="Gene3D" id="3.30.1380.10">
    <property type="match status" value="1"/>
</dbReference>
<name>A0AAN1JK51_9BURK</name>
<feature type="domain" description="Peptidoglycan binding-like" evidence="8">
    <location>
        <begin position="1166"/>
        <end position="1236"/>
    </location>
</feature>
<reference evidence="10 11" key="1">
    <citation type="submission" date="2018-01" db="EMBL/GenBank/DDBJ databases">
        <title>Species boundaries and ecological features among Paraburkholderia terrae DSMZ17804T, P. hospita DSMZ17164T and P. caribensis DSMZ13236T.</title>
        <authorList>
            <person name="Pratama A.A."/>
        </authorList>
    </citation>
    <scope>NUCLEOTIDE SEQUENCE [LARGE SCALE GENOMIC DNA]</scope>
    <source>
        <strain evidence="10 11">DSM 17164</strain>
    </source>
</reference>
<evidence type="ECO:0000256" key="6">
    <source>
        <dbReference type="SAM" id="MobiDB-lite"/>
    </source>
</evidence>
<dbReference type="Gene3D" id="2.60.120.1290">
    <property type="match status" value="1"/>
</dbReference>
<feature type="active site" description="Charge relay system" evidence="5">
    <location>
        <position position="117"/>
    </location>
</feature>
<dbReference type="InterPro" id="IPR036852">
    <property type="entry name" value="Peptidase_S8/S53_dom_sf"/>
</dbReference>
<feature type="region of interest" description="Disordered" evidence="6">
    <location>
        <begin position="2037"/>
        <end position="2068"/>
    </location>
</feature>
<feature type="compositionally biased region" description="Low complexity" evidence="6">
    <location>
        <begin position="917"/>
        <end position="933"/>
    </location>
</feature>
<dbReference type="PROSITE" id="PS51892">
    <property type="entry name" value="SUBTILASE"/>
    <property type="match status" value="1"/>
</dbReference>
<dbReference type="SUPFAM" id="SSF47090">
    <property type="entry name" value="PGBD-like"/>
    <property type="match status" value="2"/>
</dbReference>
<dbReference type="SUPFAM" id="SSF52743">
    <property type="entry name" value="Subtilisin-like"/>
    <property type="match status" value="1"/>
</dbReference>
<dbReference type="PRINTS" id="PR00723">
    <property type="entry name" value="SUBTILISIN"/>
</dbReference>
<evidence type="ECO:0000313" key="11">
    <source>
        <dbReference type="Proteomes" id="UP000236649"/>
    </source>
</evidence>
<dbReference type="InterPro" id="IPR036365">
    <property type="entry name" value="PGBD-like_sf"/>
</dbReference>
<dbReference type="GO" id="GO:0004252">
    <property type="term" value="F:serine-type endopeptidase activity"/>
    <property type="evidence" value="ECO:0007669"/>
    <property type="project" value="UniProtKB-UniRule"/>
</dbReference>
<dbReference type="Gene3D" id="1.10.101.10">
    <property type="entry name" value="PGBD-like superfamily/PGBD"/>
    <property type="match status" value="2"/>
</dbReference>
<feature type="compositionally biased region" description="Polar residues" evidence="6">
    <location>
        <begin position="752"/>
        <end position="763"/>
    </location>
</feature>